<accession>A0A562BGS4</accession>
<evidence type="ECO:0000313" key="2">
    <source>
        <dbReference type="EMBL" id="TWG84271.1"/>
    </source>
</evidence>
<protein>
    <submittedName>
        <fullName evidence="2">Uncharacterized protein</fullName>
    </submittedName>
</protein>
<evidence type="ECO:0000256" key="1">
    <source>
        <dbReference type="SAM" id="MobiDB-lite"/>
    </source>
</evidence>
<keyword evidence="3" id="KW-1185">Reference proteome</keyword>
<gene>
    <name evidence="2" type="ORF">L602_002800000700</name>
</gene>
<feature type="region of interest" description="Disordered" evidence="1">
    <location>
        <begin position="311"/>
        <end position="355"/>
    </location>
</feature>
<reference evidence="2 3" key="1">
    <citation type="submission" date="2019-07" db="EMBL/GenBank/DDBJ databases">
        <title>Genome sequencing of lignin-degrading bacterial isolates.</title>
        <authorList>
            <person name="Gladden J."/>
        </authorList>
    </citation>
    <scope>NUCLEOTIDE SEQUENCE [LARGE SCALE GENOMIC DNA]</scope>
    <source>
        <strain evidence="2 3">J11</strain>
    </source>
</reference>
<name>A0A562BGS4_9BURK</name>
<organism evidence="2 3">
    <name type="scientific">Cupriavidus gilardii J11</name>
    <dbReference type="NCBI Taxonomy" id="936133"/>
    <lineage>
        <taxon>Bacteria</taxon>
        <taxon>Pseudomonadati</taxon>
        <taxon>Pseudomonadota</taxon>
        <taxon>Betaproteobacteria</taxon>
        <taxon>Burkholderiales</taxon>
        <taxon>Burkholderiaceae</taxon>
        <taxon>Cupriavidus</taxon>
    </lineage>
</organism>
<sequence length="355" mass="39065">MQTAGVTTLALHWFAGTADANEPDGADVGRLTMEEIPVEVLTQIIHADPESALRLMDTSHHYQSIVLGTVLRHLLDTFGGSIPCLRRFIREALRAGKTPAEIVLLSRLLGQKDIAGKGRCLVQMGMLNLRAHNALCSGFLELLCRPDVALYAFLLDFPLLGTDDLRQRKRLTPYVLPSGGGRAERIDGRDVHVNRLDNVLLHLAPSLREADIVSLYDKQYAHSRRLTHPLILPSADAGVVVRPEDYSRHDEDHIAYVASWDAAFVALSILRFLSATTLRSLKAPHEADGALYDAMFAAGGRNQLAAVMADQSRRLPHGRPDVETDRDARATPSRSRQIRPPGNSGRKSDNSCNVL</sequence>
<proteinExistence type="predicted"/>
<comment type="caution">
    <text evidence="2">The sequence shown here is derived from an EMBL/GenBank/DDBJ whole genome shotgun (WGS) entry which is preliminary data.</text>
</comment>
<dbReference type="Proteomes" id="UP000318141">
    <property type="component" value="Unassembled WGS sequence"/>
</dbReference>
<dbReference type="AlphaFoldDB" id="A0A562BGS4"/>
<dbReference type="EMBL" id="VLJN01000021">
    <property type="protein sequence ID" value="TWG84271.1"/>
    <property type="molecule type" value="Genomic_DNA"/>
</dbReference>
<feature type="compositionally biased region" description="Basic and acidic residues" evidence="1">
    <location>
        <begin position="318"/>
        <end position="329"/>
    </location>
</feature>
<evidence type="ECO:0000313" key="3">
    <source>
        <dbReference type="Proteomes" id="UP000318141"/>
    </source>
</evidence>